<feature type="chain" id="PRO_5045708551" evidence="1">
    <location>
        <begin position="37"/>
        <end position="335"/>
    </location>
</feature>
<gene>
    <name evidence="2" type="ORF">GCM10008014_28880</name>
</gene>
<dbReference type="EMBL" id="BMFU01000003">
    <property type="protein sequence ID" value="GGH57330.1"/>
    <property type="molecule type" value="Genomic_DNA"/>
</dbReference>
<evidence type="ECO:0000256" key="1">
    <source>
        <dbReference type="SAM" id="SignalP"/>
    </source>
</evidence>
<feature type="signal peptide" evidence="1">
    <location>
        <begin position="1"/>
        <end position="36"/>
    </location>
</feature>
<protein>
    <submittedName>
        <fullName evidence="2">Uncharacterized protein</fullName>
    </submittedName>
</protein>
<evidence type="ECO:0000313" key="3">
    <source>
        <dbReference type="Proteomes" id="UP000652153"/>
    </source>
</evidence>
<dbReference type="Proteomes" id="UP000652153">
    <property type="component" value="Unassembled WGS sequence"/>
</dbReference>
<accession>A0ABQ1ZFI7</accession>
<comment type="caution">
    <text evidence="2">The sequence shown here is derived from an EMBL/GenBank/DDBJ whole genome shotgun (WGS) entry which is preliminary data.</text>
</comment>
<organism evidence="2 3">
    <name type="scientific">Paenibacillus silvae</name>
    <dbReference type="NCBI Taxonomy" id="1325358"/>
    <lineage>
        <taxon>Bacteria</taxon>
        <taxon>Bacillati</taxon>
        <taxon>Bacillota</taxon>
        <taxon>Bacilli</taxon>
        <taxon>Bacillales</taxon>
        <taxon>Paenibacillaceae</taxon>
        <taxon>Paenibacillus</taxon>
    </lineage>
</organism>
<evidence type="ECO:0000313" key="2">
    <source>
        <dbReference type="EMBL" id="GGH57330.1"/>
    </source>
</evidence>
<proteinExistence type="predicted"/>
<dbReference type="RefSeq" id="WP_188592844.1">
    <property type="nucleotide sequence ID" value="NZ_BMFU01000003.1"/>
</dbReference>
<reference evidence="3" key="1">
    <citation type="journal article" date="2019" name="Int. J. Syst. Evol. Microbiol.">
        <title>The Global Catalogue of Microorganisms (GCM) 10K type strain sequencing project: providing services to taxonomists for standard genome sequencing and annotation.</title>
        <authorList>
            <consortium name="The Broad Institute Genomics Platform"/>
            <consortium name="The Broad Institute Genome Sequencing Center for Infectious Disease"/>
            <person name="Wu L."/>
            <person name="Ma J."/>
        </authorList>
    </citation>
    <scope>NUCLEOTIDE SEQUENCE [LARGE SCALE GENOMIC DNA]</scope>
    <source>
        <strain evidence="3">CGMCC 1.12770</strain>
    </source>
</reference>
<name>A0ABQ1ZFI7_9BACL</name>
<keyword evidence="1" id="KW-0732">Signal</keyword>
<sequence>MSNHQSRRFMAMQWKTLISSFLAFILLLVSVAPAFAASPGKTVNASAKLAYNLKGLKYDKAVQKAYIASKYVYVTQRVNGTCHLSRLLIKGSNAEYVDHMTITNSGHCQTLDMYTYNGANYFYFSSKADPTTNKYWSLQVARLQYQAGKTVNYTDLDRFTYMNYANKKGSKQGTTYRVDGGGNSNYTVFRIQTREGGKSSTDKVVWSVYDTAALNRLLDQNKQVRMDSSAAIKAAVSSFTQSGSGIIRPNGSFQGADLLGKTQIFTSGGAEGDTPQIAKISSSGTYKTLVKITNVGKHEIEGVQNKNGNVYFTIVTDPGNKKNGQKIYYVPDSIF</sequence>
<keyword evidence="3" id="KW-1185">Reference proteome</keyword>